<keyword evidence="3" id="KW-0408">Iron</keyword>
<gene>
    <name evidence="5" type="ORF">GCK32_018819</name>
</gene>
<dbReference type="Pfam" id="PF00067">
    <property type="entry name" value="p450"/>
    <property type="match status" value="1"/>
</dbReference>
<dbReference type="GO" id="GO:0006805">
    <property type="term" value="P:xenobiotic metabolic process"/>
    <property type="evidence" value="ECO:0007669"/>
    <property type="project" value="TreeGrafter"/>
</dbReference>
<evidence type="ECO:0000313" key="5">
    <source>
        <dbReference type="EMBL" id="KAK5985935.1"/>
    </source>
</evidence>
<proteinExistence type="inferred from homology"/>
<comment type="similarity">
    <text evidence="1">Belongs to the cytochrome P450 family.</text>
</comment>
<evidence type="ECO:0000256" key="3">
    <source>
        <dbReference type="ARBA" id="ARBA00023004"/>
    </source>
</evidence>
<sequence>DFALKNNVMEERIMDEIQYNFAQLEKTMVNGQAKINAGNFFNVLVGSVINRIIFSERFTKKNSEEFFELKEMVDRQIMSMTTFDMSLEKWTMNLPFLKNKWRRLLEPQEKLIEFIQKRLVQRKEEIASGTHTLDGDGNDFVDAFLIKIEKDRREGRSPTQSYK</sequence>
<comment type="caution">
    <text evidence="5">The sequence shown here is derived from an EMBL/GenBank/DDBJ whole genome shotgun (WGS) entry which is preliminary data.</text>
</comment>
<dbReference type="GO" id="GO:0016712">
    <property type="term" value="F:oxidoreductase activity, acting on paired donors, with incorporation or reduction of molecular oxygen, reduced flavin or flavoprotein as one donor, and incorporation of one atom of oxygen"/>
    <property type="evidence" value="ECO:0007669"/>
    <property type="project" value="TreeGrafter"/>
</dbReference>
<keyword evidence="2" id="KW-0479">Metal-binding</keyword>
<keyword evidence="4" id="KW-0503">Monooxygenase</keyword>
<feature type="non-terminal residue" evidence="5">
    <location>
        <position position="1"/>
    </location>
</feature>
<dbReference type="AlphaFoldDB" id="A0AAN8FWY7"/>
<evidence type="ECO:0000256" key="4">
    <source>
        <dbReference type="ARBA" id="ARBA00023033"/>
    </source>
</evidence>
<reference evidence="5 6" key="1">
    <citation type="submission" date="2019-10" db="EMBL/GenBank/DDBJ databases">
        <title>Assembly and Annotation for the nematode Trichostrongylus colubriformis.</title>
        <authorList>
            <person name="Martin J."/>
        </authorList>
    </citation>
    <scope>NUCLEOTIDE SEQUENCE [LARGE SCALE GENOMIC DNA]</scope>
    <source>
        <strain evidence="5">G859</strain>
        <tissue evidence="5">Whole worm</tissue>
    </source>
</reference>
<evidence type="ECO:0000256" key="2">
    <source>
        <dbReference type="ARBA" id="ARBA00022723"/>
    </source>
</evidence>
<dbReference type="GO" id="GO:0020037">
    <property type="term" value="F:heme binding"/>
    <property type="evidence" value="ECO:0007669"/>
    <property type="project" value="InterPro"/>
</dbReference>
<dbReference type="Proteomes" id="UP001331761">
    <property type="component" value="Unassembled WGS sequence"/>
</dbReference>
<dbReference type="Gene3D" id="1.10.630.10">
    <property type="entry name" value="Cytochrome P450"/>
    <property type="match status" value="1"/>
</dbReference>
<protein>
    <recommendedName>
        <fullName evidence="7">Cytochrome P450</fullName>
    </recommendedName>
</protein>
<dbReference type="InterPro" id="IPR001128">
    <property type="entry name" value="Cyt_P450"/>
</dbReference>
<dbReference type="InterPro" id="IPR036396">
    <property type="entry name" value="Cyt_P450_sf"/>
</dbReference>
<dbReference type="GO" id="GO:0006082">
    <property type="term" value="P:organic acid metabolic process"/>
    <property type="evidence" value="ECO:0007669"/>
    <property type="project" value="TreeGrafter"/>
</dbReference>
<name>A0AAN8FWY7_TRICO</name>
<evidence type="ECO:0000313" key="6">
    <source>
        <dbReference type="Proteomes" id="UP001331761"/>
    </source>
</evidence>
<evidence type="ECO:0000256" key="1">
    <source>
        <dbReference type="ARBA" id="ARBA00010617"/>
    </source>
</evidence>
<dbReference type="InterPro" id="IPR050182">
    <property type="entry name" value="Cytochrome_P450_fam2"/>
</dbReference>
<dbReference type="SUPFAM" id="SSF48264">
    <property type="entry name" value="Cytochrome P450"/>
    <property type="match status" value="1"/>
</dbReference>
<dbReference type="EMBL" id="WIXE01001167">
    <property type="protein sequence ID" value="KAK5985935.1"/>
    <property type="molecule type" value="Genomic_DNA"/>
</dbReference>
<accession>A0AAN8FWY7</accession>
<dbReference type="GO" id="GO:0005506">
    <property type="term" value="F:iron ion binding"/>
    <property type="evidence" value="ECO:0007669"/>
    <property type="project" value="InterPro"/>
</dbReference>
<keyword evidence="6" id="KW-1185">Reference proteome</keyword>
<dbReference type="PANTHER" id="PTHR24300">
    <property type="entry name" value="CYTOCHROME P450 508A4-RELATED"/>
    <property type="match status" value="1"/>
</dbReference>
<organism evidence="5 6">
    <name type="scientific">Trichostrongylus colubriformis</name>
    <name type="common">Black scour worm</name>
    <dbReference type="NCBI Taxonomy" id="6319"/>
    <lineage>
        <taxon>Eukaryota</taxon>
        <taxon>Metazoa</taxon>
        <taxon>Ecdysozoa</taxon>
        <taxon>Nematoda</taxon>
        <taxon>Chromadorea</taxon>
        <taxon>Rhabditida</taxon>
        <taxon>Rhabditina</taxon>
        <taxon>Rhabditomorpha</taxon>
        <taxon>Strongyloidea</taxon>
        <taxon>Trichostrongylidae</taxon>
        <taxon>Trichostrongylus</taxon>
    </lineage>
</organism>
<evidence type="ECO:0008006" key="7">
    <source>
        <dbReference type="Google" id="ProtNLM"/>
    </source>
</evidence>
<keyword evidence="4" id="KW-0560">Oxidoreductase</keyword>
<dbReference type="PANTHER" id="PTHR24300:SF375">
    <property type="entry name" value="CYTOCHROME P450 FAMILY"/>
    <property type="match status" value="1"/>
</dbReference>
<dbReference type="GO" id="GO:0005737">
    <property type="term" value="C:cytoplasm"/>
    <property type="evidence" value="ECO:0007669"/>
    <property type="project" value="TreeGrafter"/>
</dbReference>